<dbReference type="GeneID" id="74432029"/>
<gene>
    <name evidence="1" type="ORF">CINS_1247</name>
</gene>
<dbReference type="AlphaFoldDB" id="A0A0A8H227"/>
<evidence type="ECO:0000313" key="1">
    <source>
        <dbReference type="EMBL" id="AJC88203.1"/>
    </source>
</evidence>
<accession>A0A0A8H227</accession>
<dbReference type="InterPro" id="IPR008995">
    <property type="entry name" value="Mo/tungstate-bd_C_term_dom"/>
</dbReference>
<sequence length="129" mass="15061">MIEANISLIDSYEGVNFIELSNALQKFYMLSLNTHENVKINQQVVLSFKSNDCFISKEKLKNSFINELHAKIIEIFEGKIITILRMQNNFCTFEAQINTKAFTDMNLQINDFIYTYINPNALFIKKFIC</sequence>
<reference evidence="1 2" key="1">
    <citation type="journal article" date="2014" name="Genome Biol. Evol.">
        <title>Comparative Genomics of the Campylobacter lari Group.</title>
        <authorList>
            <person name="Miller W.G."/>
            <person name="Yee E."/>
            <person name="Chapman M.H."/>
            <person name="Smith T.P."/>
            <person name="Bono J.L."/>
            <person name="Huynh S."/>
            <person name="Parker C.T."/>
            <person name="Vandamme P."/>
            <person name="Luong K."/>
            <person name="Korlach J."/>
        </authorList>
    </citation>
    <scope>NUCLEOTIDE SEQUENCE [LARGE SCALE GENOMIC DNA]</scope>
    <source>
        <strain evidence="1 2">NCTC 12927</strain>
    </source>
</reference>
<dbReference type="STRING" id="1031564.CINS_1247"/>
<dbReference type="RefSeq" id="WP_039650771.1">
    <property type="nucleotide sequence ID" value="NZ_CP007770.1"/>
</dbReference>
<dbReference type="KEGG" id="cis:CINS_1247"/>
<organism evidence="1 2">
    <name type="scientific">Campylobacter insulaenigrae NCTC 12927</name>
    <dbReference type="NCBI Taxonomy" id="1031564"/>
    <lineage>
        <taxon>Bacteria</taxon>
        <taxon>Pseudomonadati</taxon>
        <taxon>Campylobacterota</taxon>
        <taxon>Epsilonproteobacteria</taxon>
        <taxon>Campylobacterales</taxon>
        <taxon>Campylobacteraceae</taxon>
        <taxon>Campylobacter</taxon>
    </lineage>
</organism>
<name>A0A0A8H227_9BACT</name>
<dbReference type="Proteomes" id="UP000031163">
    <property type="component" value="Chromosome"/>
</dbReference>
<dbReference type="HOGENOM" id="CLU_129782_3_0_7"/>
<dbReference type="SUPFAM" id="SSF50331">
    <property type="entry name" value="MOP-like"/>
    <property type="match status" value="1"/>
</dbReference>
<proteinExistence type="predicted"/>
<dbReference type="EMBL" id="CP007770">
    <property type="protein sequence ID" value="AJC88203.1"/>
    <property type="molecule type" value="Genomic_DNA"/>
</dbReference>
<protein>
    <submittedName>
        <fullName evidence="1">Molybdenum-pterin binding domain-containing protein</fullName>
    </submittedName>
</protein>
<evidence type="ECO:0000313" key="2">
    <source>
        <dbReference type="Proteomes" id="UP000031163"/>
    </source>
</evidence>